<dbReference type="FunFam" id="3.80.10.10:FF:000129">
    <property type="entry name" value="Leucine-rich repeat receptor-like kinase"/>
    <property type="match status" value="1"/>
</dbReference>
<evidence type="ECO:0000256" key="7">
    <source>
        <dbReference type="ARBA" id="ARBA00023136"/>
    </source>
</evidence>
<dbReference type="Gene3D" id="3.80.10.10">
    <property type="entry name" value="Ribonuclease Inhibitor"/>
    <property type="match status" value="1"/>
</dbReference>
<dbReference type="EC" id="2.7.-.-" evidence="9"/>
<organism evidence="9 10">
    <name type="scientific">Rosa chinensis</name>
    <name type="common">China rose</name>
    <dbReference type="NCBI Taxonomy" id="74649"/>
    <lineage>
        <taxon>Eukaryota</taxon>
        <taxon>Viridiplantae</taxon>
        <taxon>Streptophyta</taxon>
        <taxon>Embryophyta</taxon>
        <taxon>Tracheophyta</taxon>
        <taxon>Spermatophyta</taxon>
        <taxon>Magnoliopsida</taxon>
        <taxon>eudicotyledons</taxon>
        <taxon>Gunneridae</taxon>
        <taxon>Pentapetalae</taxon>
        <taxon>rosids</taxon>
        <taxon>fabids</taxon>
        <taxon>Rosales</taxon>
        <taxon>Rosaceae</taxon>
        <taxon>Rosoideae</taxon>
        <taxon>Rosoideae incertae sedis</taxon>
        <taxon>Rosa</taxon>
    </lineage>
</organism>
<protein>
    <submittedName>
        <fullName evidence="9">Putative transferase</fullName>
        <ecNumber evidence="9">2.7.-.-</ecNumber>
    </submittedName>
</protein>
<feature type="domain" description="Leucine-rich repeat-containing N-terminal plant-type" evidence="8">
    <location>
        <begin position="8"/>
        <end position="43"/>
    </location>
</feature>
<keyword evidence="10" id="KW-1185">Reference proteome</keyword>
<keyword evidence="6" id="KW-1133">Transmembrane helix</keyword>
<dbReference type="Pfam" id="PF08263">
    <property type="entry name" value="LRRNT_2"/>
    <property type="match status" value="1"/>
</dbReference>
<evidence type="ECO:0000313" key="9">
    <source>
        <dbReference type="EMBL" id="PRQ42650.1"/>
    </source>
</evidence>
<keyword evidence="4" id="KW-0732">Signal</keyword>
<gene>
    <name evidence="9" type="ORF">RchiOBHm_Chr3g0459961</name>
</gene>
<dbReference type="InterPro" id="IPR032675">
    <property type="entry name" value="LRR_dom_sf"/>
</dbReference>
<name>A0A2P6R891_ROSCH</name>
<evidence type="ECO:0000256" key="6">
    <source>
        <dbReference type="ARBA" id="ARBA00022989"/>
    </source>
</evidence>
<dbReference type="SUPFAM" id="SSF52058">
    <property type="entry name" value="L domain-like"/>
    <property type="match status" value="1"/>
</dbReference>
<evidence type="ECO:0000256" key="3">
    <source>
        <dbReference type="ARBA" id="ARBA00022692"/>
    </source>
</evidence>
<dbReference type="GO" id="GO:0016020">
    <property type="term" value="C:membrane"/>
    <property type="evidence" value="ECO:0007669"/>
    <property type="project" value="UniProtKB-SubCell"/>
</dbReference>
<dbReference type="Gramene" id="PRQ42650">
    <property type="protein sequence ID" value="PRQ42650"/>
    <property type="gene ID" value="RchiOBHm_Chr3g0459961"/>
</dbReference>
<evidence type="ECO:0000313" key="10">
    <source>
        <dbReference type="Proteomes" id="UP000238479"/>
    </source>
</evidence>
<evidence type="ECO:0000256" key="5">
    <source>
        <dbReference type="ARBA" id="ARBA00022737"/>
    </source>
</evidence>
<sequence length="105" mass="11552">MTQLVYLDALRAVKGSLIDSRKHLRNWDKGDPCNANWTGVLCSGDVGTDGYLHVQELQLLSMNLSGTLAPKLGKLSQLLILDFMWNNLSGTIPKEIGNITSLKLL</sequence>
<dbReference type="InterPro" id="IPR013210">
    <property type="entry name" value="LRR_N_plant-typ"/>
</dbReference>
<keyword evidence="9" id="KW-0808">Transferase</keyword>
<dbReference type="Proteomes" id="UP000238479">
    <property type="component" value="Chromosome 3"/>
</dbReference>
<keyword evidence="2" id="KW-0433">Leucine-rich repeat</keyword>
<accession>A0A2P6R891</accession>
<proteinExistence type="predicted"/>
<dbReference type="EMBL" id="PDCK01000041">
    <property type="protein sequence ID" value="PRQ42650.1"/>
    <property type="molecule type" value="Genomic_DNA"/>
</dbReference>
<dbReference type="AlphaFoldDB" id="A0A2P6R891"/>
<dbReference type="OMA" id="VIMIMFT"/>
<keyword evidence="3" id="KW-0812">Transmembrane</keyword>
<comment type="subcellular location">
    <subcellularLocation>
        <location evidence="1">Membrane</location>
        <topology evidence="1">Single-pass membrane protein</topology>
    </subcellularLocation>
</comment>
<comment type="caution">
    <text evidence="9">The sequence shown here is derived from an EMBL/GenBank/DDBJ whole genome shotgun (WGS) entry which is preliminary data.</text>
</comment>
<evidence type="ECO:0000256" key="2">
    <source>
        <dbReference type="ARBA" id="ARBA00022614"/>
    </source>
</evidence>
<reference evidence="9 10" key="1">
    <citation type="journal article" date="2018" name="Nat. Genet.">
        <title>The Rosa genome provides new insights in the design of modern roses.</title>
        <authorList>
            <person name="Bendahmane M."/>
        </authorList>
    </citation>
    <scope>NUCLEOTIDE SEQUENCE [LARGE SCALE GENOMIC DNA]</scope>
    <source>
        <strain evidence="10">cv. Old Blush</strain>
    </source>
</reference>
<keyword evidence="7" id="KW-0472">Membrane</keyword>
<evidence type="ECO:0000256" key="4">
    <source>
        <dbReference type="ARBA" id="ARBA00022729"/>
    </source>
</evidence>
<keyword evidence="5" id="KW-0677">Repeat</keyword>
<dbReference type="GO" id="GO:0016740">
    <property type="term" value="F:transferase activity"/>
    <property type="evidence" value="ECO:0007669"/>
    <property type="project" value="UniProtKB-KW"/>
</dbReference>
<dbReference type="PANTHER" id="PTHR47988">
    <property type="entry name" value="SOMATIC EMBRYOGENESIS RECEPTOR KINASE 1"/>
    <property type="match status" value="1"/>
</dbReference>
<evidence type="ECO:0000259" key="8">
    <source>
        <dbReference type="Pfam" id="PF08263"/>
    </source>
</evidence>
<evidence type="ECO:0000256" key="1">
    <source>
        <dbReference type="ARBA" id="ARBA00004167"/>
    </source>
</evidence>